<gene>
    <name evidence="1" type="ORF">M752DRAFT_268387</name>
</gene>
<evidence type="ECO:0000313" key="2">
    <source>
        <dbReference type="Proteomes" id="UP000254937"/>
    </source>
</evidence>
<accession>A0A370PCN5</accession>
<evidence type="ECO:0000313" key="1">
    <source>
        <dbReference type="EMBL" id="RDK39949.1"/>
    </source>
</evidence>
<protein>
    <submittedName>
        <fullName evidence="1">Uncharacterized protein</fullName>
    </submittedName>
</protein>
<keyword evidence="2" id="KW-1185">Reference proteome</keyword>
<proteinExistence type="predicted"/>
<dbReference type="Proteomes" id="UP000254937">
    <property type="component" value="Unassembled WGS sequence"/>
</dbReference>
<dbReference type="AlphaFoldDB" id="A0A370PCN5"/>
<organism evidence="1 2">
    <name type="scientific">Aspergillus phoenicis ATCC 13157</name>
    <dbReference type="NCBI Taxonomy" id="1353007"/>
    <lineage>
        <taxon>Eukaryota</taxon>
        <taxon>Fungi</taxon>
        <taxon>Dikarya</taxon>
        <taxon>Ascomycota</taxon>
        <taxon>Pezizomycotina</taxon>
        <taxon>Eurotiomycetes</taxon>
        <taxon>Eurotiomycetidae</taxon>
        <taxon>Eurotiales</taxon>
        <taxon>Aspergillaceae</taxon>
        <taxon>Aspergillus</taxon>
    </lineage>
</organism>
<dbReference type="EMBL" id="KZ851859">
    <property type="protein sequence ID" value="RDK39949.1"/>
    <property type="molecule type" value="Genomic_DNA"/>
</dbReference>
<name>A0A370PCN5_ASPPH</name>
<sequence length="128" mass="13646">MNCTGTIPISKPDLHQLFAEAVVTGLPGMVPGSELITGLAPIGMAQAETAFWAANPKFGLLVRDQTISLTVSRLGENGRSIAQVPVWIQLQDATSPQEVSTLIQDKNGRPMSGVVIAKNKVPDRDILQ</sequence>
<reference evidence="1 2" key="1">
    <citation type="submission" date="2018-07" db="EMBL/GenBank/DDBJ databases">
        <title>Section-level genome sequencing of Aspergillus section Nigri to investigate inter- and intra-species variation.</title>
        <authorList>
            <consortium name="DOE Joint Genome Institute"/>
            <person name="Vesth T.C."/>
            <person name="Nybo J.L."/>
            <person name="Theobald S."/>
            <person name="Frisvad J.C."/>
            <person name="Larsen T.O."/>
            <person name="Nielsen K.F."/>
            <person name="Hoof J.B."/>
            <person name="Brandl J."/>
            <person name="Salamov A."/>
            <person name="Riley R."/>
            <person name="Gladden J.M."/>
            <person name="Phatale P."/>
            <person name="Nielsen M.T."/>
            <person name="Lyhne E.K."/>
            <person name="Kogle M.E."/>
            <person name="Strasser K."/>
            <person name="McDonnell E."/>
            <person name="Barry K."/>
            <person name="Clum A."/>
            <person name="Chen C."/>
            <person name="Nolan M."/>
            <person name="Sandor L."/>
            <person name="Kuo A."/>
            <person name="Lipzen A."/>
            <person name="Hainaut M."/>
            <person name="Drula E."/>
            <person name="Tsang A."/>
            <person name="Magnuson J.K."/>
            <person name="Henrissat B."/>
            <person name="Wiebenga A."/>
            <person name="Simmons B.A."/>
            <person name="Makela M.R."/>
            <person name="De vries R.P."/>
            <person name="Grigoriev I.V."/>
            <person name="Mortensen U.H."/>
            <person name="Baker S.E."/>
            <person name="Andersen M.R."/>
        </authorList>
    </citation>
    <scope>NUCLEOTIDE SEQUENCE [LARGE SCALE GENOMIC DNA]</scope>
    <source>
        <strain evidence="1 2">ATCC 13157</strain>
    </source>
</reference>